<dbReference type="AlphaFoldDB" id="A0A3S3SDI3"/>
<keyword evidence="2" id="KW-1185">Reference proteome</keyword>
<name>A0A3S3SDI3_9BURK</name>
<accession>A0A3S3SDI3</accession>
<reference evidence="1 2" key="1">
    <citation type="submission" date="2019-01" db="EMBL/GenBank/DDBJ databases">
        <authorList>
            <person name="Chen W.-M."/>
        </authorList>
    </citation>
    <scope>NUCLEOTIDE SEQUENCE [LARGE SCALE GENOMIC DNA]</scope>
    <source>
        <strain evidence="1 2">ICH-3</strain>
    </source>
</reference>
<evidence type="ECO:0008006" key="3">
    <source>
        <dbReference type="Google" id="ProtNLM"/>
    </source>
</evidence>
<comment type="caution">
    <text evidence="1">The sequence shown here is derived from an EMBL/GenBank/DDBJ whole genome shotgun (WGS) entry which is preliminary data.</text>
</comment>
<organism evidence="1 2">
    <name type="scientific">Rubrivivax albus</name>
    <dbReference type="NCBI Taxonomy" id="2499835"/>
    <lineage>
        <taxon>Bacteria</taxon>
        <taxon>Pseudomonadati</taxon>
        <taxon>Pseudomonadota</taxon>
        <taxon>Betaproteobacteria</taxon>
        <taxon>Burkholderiales</taxon>
        <taxon>Sphaerotilaceae</taxon>
        <taxon>Rubrivivax</taxon>
    </lineage>
</organism>
<dbReference type="Proteomes" id="UP000288178">
    <property type="component" value="Unassembled WGS sequence"/>
</dbReference>
<dbReference type="RefSeq" id="WP_128197793.1">
    <property type="nucleotide sequence ID" value="NZ_SACT01000002.1"/>
</dbReference>
<protein>
    <recommendedName>
        <fullName evidence="3">SPOR domain-containing protein</fullName>
    </recommendedName>
</protein>
<evidence type="ECO:0000313" key="1">
    <source>
        <dbReference type="EMBL" id="RVT52451.1"/>
    </source>
</evidence>
<sequence length="143" mass="14994">MLRALLVLLLAANAFWWAATHGWLPMAWLPFPDPDAQREPQRLQQQIRPEAITVLPAKAPGNTPAAAPRATACLEATGLPDAAARSAAEGLLRSAGIDAARWTWPDGEGGATLRVPGLASDEQEALRAAAALAASAPVFSPCR</sequence>
<evidence type="ECO:0000313" key="2">
    <source>
        <dbReference type="Proteomes" id="UP000288178"/>
    </source>
</evidence>
<dbReference type="EMBL" id="SACT01000002">
    <property type="protein sequence ID" value="RVT52451.1"/>
    <property type="molecule type" value="Genomic_DNA"/>
</dbReference>
<gene>
    <name evidence="1" type="ORF">ENE75_08420</name>
</gene>
<proteinExistence type="predicted"/>
<dbReference type="OrthoDB" id="9153162at2"/>